<protein>
    <submittedName>
        <fullName evidence="1">Uncharacterized protein</fullName>
    </submittedName>
</protein>
<dbReference type="AlphaFoldDB" id="A0A9P8TMM2"/>
<name>A0A9P8TMM2_WICPI</name>
<reference evidence="1" key="1">
    <citation type="journal article" date="2021" name="Open Biol.">
        <title>Shared evolutionary footprints suggest mitochondrial oxidative damage underlies multiple complex I losses in fungi.</title>
        <authorList>
            <person name="Schikora-Tamarit M.A."/>
            <person name="Marcet-Houben M."/>
            <person name="Nosek J."/>
            <person name="Gabaldon T."/>
        </authorList>
    </citation>
    <scope>NUCLEOTIDE SEQUENCE</scope>
    <source>
        <strain evidence="1">CBS2887</strain>
    </source>
</reference>
<keyword evidence="2" id="KW-1185">Reference proteome</keyword>
<dbReference type="EMBL" id="JAEUBG010002887">
    <property type="protein sequence ID" value="KAH3683886.1"/>
    <property type="molecule type" value="Genomic_DNA"/>
</dbReference>
<accession>A0A9P8TMM2</accession>
<evidence type="ECO:0000313" key="2">
    <source>
        <dbReference type="Proteomes" id="UP000774326"/>
    </source>
</evidence>
<gene>
    <name evidence="1" type="ORF">WICPIJ_005147</name>
</gene>
<evidence type="ECO:0000313" key="1">
    <source>
        <dbReference type="EMBL" id="KAH3683886.1"/>
    </source>
</evidence>
<dbReference type="Proteomes" id="UP000774326">
    <property type="component" value="Unassembled WGS sequence"/>
</dbReference>
<comment type="caution">
    <text evidence="1">The sequence shown here is derived from an EMBL/GenBank/DDBJ whole genome shotgun (WGS) entry which is preliminary data.</text>
</comment>
<sequence length="143" mass="15966">MFKPTSSRSLFSRDNSSLLWSSFVGLKTSSDGSGTEPVLNNKPELSEDGLKDEIIPRRAKLQGTLDNIVTVLVIEQRNTVRPQACGNNVLLQWRIGNVDHLLSRPGTVLVDTHLGQVRRDFLQHGGLDRVGRKFKEFLNNCVP</sequence>
<proteinExistence type="predicted"/>
<reference evidence="1" key="2">
    <citation type="submission" date="2021-01" db="EMBL/GenBank/DDBJ databases">
        <authorList>
            <person name="Schikora-Tamarit M.A."/>
        </authorList>
    </citation>
    <scope>NUCLEOTIDE SEQUENCE</scope>
    <source>
        <strain evidence="1">CBS2887</strain>
    </source>
</reference>
<organism evidence="1 2">
    <name type="scientific">Wickerhamomyces pijperi</name>
    <name type="common">Yeast</name>
    <name type="synonym">Pichia pijperi</name>
    <dbReference type="NCBI Taxonomy" id="599730"/>
    <lineage>
        <taxon>Eukaryota</taxon>
        <taxon>Fungi</taxon>
        <taxon>Dikarya</taxon>
        <taxon>Ascomycota</taxon>
        <taxon>Saccharomycotina</taxon>
        <taxon>Saccharomycetes</taxon>
        <taxon>Phaffomycetales</taxon>
        <taxon>Wickerhamomycetaceae</taxon>
        <taxon>Wickerhamomyces</taxon>
    </lineage>
</organism>